<feature type="chain" id="PRO_5047279278" evidence="2">
    <location>
        <begin position="19"/>
        <end position="604"/>
    </location>
</feature>
<evidence type="ECO:0000313" key="3">
    <source>
        <dbReference type="Proteomes" id="UP001652628"/>
    </source>
</evidence>
<feature type="region of interest" description="Disordered" evidence="1">
    <location>
        <begin position="436"/>
        <end position="455"/>
    </location>
</feature>
<dbReference type="RefSeq" id="XP_070852652.1">
    <property type="nucleotide sequence ID" value="XM_070996551.1"/>
</dbReference>
<name>A0ABM4TRR3_DROSZ</name>
<proteinExistence type="predicted"/>
<gene>
    <name evidence="4" type="primary">LOC108012227</name>
</gene>
<feature type="signal peptide" evidence="2">
    <location>
        <begin position="1"/>
        <end position="18"/>
    </location>
</feature>
<accession>A0ABM4TRR3</accession>
<feature type="compositionally biased region" description="Polar residues" evidence="1">
    <location>
        <begin position="49"/>
        <end position="63"/>
    </location>
</feature>
<sequence length="604" mass="66526">MYSLRLLVLLGLLLVTQGRVLDRDNTPEIVPSAEGTKTVEVKQEVANGNQETQTQLTSSSNPQELPPNPTSEAIEPVELKVTNENQATQPQGANSINAQVVQESQAPSDVIKPIRVIPEDTQEGLEIHPISNEIPKDQELPKPDVGTINLSNVQESQAPSDAIKPIQVVPEVTKESLKIQPISNEIPKDQELPKSDVSTQNLPYIQESQPQLVNAKVDPSDNIKSVEVAPKVTKVNQEVQVQEVQPTSIEITSDQTPPKKEVVPAQTLPNIQGRSVQDLDKIFKYPEVQLINGSSSSSNQYQNLYNQYQFYPKVEIISVVNTSTTDAISNQKKTGLPFPFLPNPIEKLEQQQPIYINLNQTANSTGNVTYHTHVPEETKLLPFLPNPLTDFPKVVGLSLVLLPNPFYVNKSQSQNLTGSQDNVAYEYLTKFRAFSEKTQKEQKQRQQQPQKPNFYLIPNPLANQVSKDGKKGDANAVLPVNLAALPLLVPAPEVFQGKASSSSISFQDLIKATNVQVSQPLNLQANNGLSQIQKDRAAIQQLILSHLSEQQKLFQQSLGSGKSSQSAGPVGVVQEEEESSVLFAVEIPKPIYRFFKGIFGGFSK</sequence>
<evidence type="ECO:0000313" key="4">
    <source>
        <dbReference type="RefSeq" id="XP_070852652.1"/>
    </source>
</evidence>
<organism evidence="3 4">
    <name type="scientific">Drosophila suzukii</name>
    <name type="common">Spotted-wing drosophila fruit fly</name>
    <dbReference type="NCBI Taxonomy" id="28584"/>
    <lineage>
        <taxon>Eukaryota</taxon>
        <taxon>Metazoa</taxon>
        <taxon>Ecdysozoa</taxon>
        <taxon>Arthropoda</taxon>
        <taxon>Hexapoda</taxon>
        <taxon>Insecta</taxon>
        <taxon>Pterygota</taxon>
        <taxon>Neoptera</taxon>
        <taxon>Endopterygota</taxon>
        <taxon>Diptera</taxon>
        <taxon>Brachycera</taxon>
        <taxon>Muscomorpha</taxon>
        <taxon>Ephydroidea</taxon>
        <taxon>Drosophilidae</taxon>
        <taxon>Drosophila</taxon>
        <taxon>Sophophora</taxon>
    </lineage>
</organism>
<evidence type="ECO:0000256" key="1">
    <source>
        <dbReference type="SAM" id="MobiDB-lite"/>
    </source>
</evidence>
<evidence type="ECO:0000256" key="2">
    <source>
        <dbReference type="SAM" id="SignalP"/>
    </source>
</evidence>
<keyword evidence="3" id="KW-1185">Reference proteome</keyword>
<reference evidence="4" key="1">
    <citation type="submission" date="2025-08" db="UniProtKB">
        <authorList>
            <consortium name="RefSeq"/>
        </authorList>
    </citation>
    <scope>IDENTIFICATION</scope>
</reference>
<keyword evidence="2" id="KW-0732">Signal</keyword>
<dbReference type="Proteomes" id="UP001652628">
    <property type="component" value="Chromosome 3"/>
</dbReference>
<protein>
    <submittedName>
        <fullName evidence="4">Uncharacterized protein</fullName>
    </submittedName>
</protein>
<feature type="region of interest" description="Disordered" evidence="1">
    <location>
        <begin position="49"/>
        <end position="71"/>
    </location>
</feature>
<dbReference type="GeneID" id="108012227"/>